<evidence type="ECO:0000313" key="3">
    <source>
        <dbReference type="Proteomes" id="UP000326837"/>
    </source>
</evidence>
<dbReference type="Proteomes" id="UP000326837">
    <property type="component" value="Chromosome"/>
</dbReference>
<organism evidence="2 3">
    <name type="scientific">Lacipirellula parvula</name>
    <dbReference type="NCBI Taxonomy" id="2650471"/>
    <lineage>
        <taxon>Bacteria</taxon>
        <taxon>Pseudomonadati</taxon>
        <taxon>Planctomycetota</taxon>
        <taxon>Planctomycetia</taxon>
        <taxon>Pirellulales</taxon>
        <taxon>Lacipirellulaceae</taxon>
        <taxon>Lacipirellula</taxon>
    </lineage>
</organism>
<keyword evidence="1" id="KW-0472">Membrane</keyword>
<dbReference type="KEGG" id="lpav:PLANPX_1707"/>
<sequence length="105" mass="12425">MWFITTMVLAYRLEFKRSTIVTSGLALAALTIVSFVSRRSAEDREMGARDAIVHFDRRGQDHLIRSMSNFRRQPSYRFVLFSRFEDAAWLVSCIYIVLTRYFFEI</sequence>
<evidence type="ECO:0000313" key="2">
    <source>
        <dbReference type="EMBL" id="BBO32095.1"/>
    </source>
</evidence>
<accession>A0A5K7X6V0</accession>
<dbReference type="AlphaFoldDB" id="A0A5K7X6V0"/>
<feature type="transmembrane region" description="Helical" evidence="1">
    <location>
        <begin position="20"/>
        <end position="37"/>
    </location>
</feature>
<reference evidence="3" key="1">
    <citation type="submission" date="2019-10" db="EMBL/GenBank/DDBJ databases">
        <title>Lacipirellula parvula gen. nov., sp. nov., representing a lineage of planctomycetes widespread in freshwater anoxic habitats, and description of the family Lacipirellulaceae.</title>
        <authorList>
            <person name="Dedysh S.N."/>
            <person name="Kulichevskaya I.S."/>
            <person name="Beletsky A.V."/>
            <person name="Rakitin A.L."/>
            <person name="Mardanov A.V."/>
            <person name="Ivanova A.A."/>
            <person name="Saltykova V.X."/>
            <person name="Rijpstra W.I.C."/>
            <person name="Sinninghe Damste J.S."/>
            <person name="Ravin N.V."/>
        </authorList>
    </citation>
    <scope>NUCLEOTIDE SEQUENCE [LARGE SCALE GENOMIC DNA]</scope>
    <source>
        <strain evidence="3">PX69</strain>
    </source>
</reference>
<name>A0A5K7X6V0_9BACT</name>
<gene>
    <name evidence="2" type="ORF">PLANPX_1707</name>
</gene>
<dbReference type="EMBL" id="AP021861">
    <property type="protein sequence ID" value="BBO32095.1"/>
    <property type="molecule type" value="Genomic_DNA"/>
</dbReference>
<protein>
    <submittedName>
        <fullName evidence="2">Uncharacterized protein</fullName>
    </submittedName>
</protein>
<keyword evidence="3" id="KW-1185">Reference proteome</keyword>
<keyword evidence="1" id="KW-0812">Transmembrane</keyword>
<keyword evidence="1" id="KW-1133">Transmembrane helix</keyword>
<evidence type="ECO:0000256" key="1">
    <source>
        <dbReference type="SAM" id="Phobius"/>
    </source>
</evidence>
<proteinExistence type="predicted"/>